<evidence type="ECO:0000256" key="3">
    <source>
        <dbReference type="ARBA" id="ARBA00022989"/>
    </source>
</evidence>
<keyword evidence="10" id="KW-1185">Reference proteome</keyword>
<name>A0A1Q9EIT7_SYMMI</name>
<evidence type="ECO:0000256" key="2">
    <source>
        <dbReference type="ARBA" id="ARBA00022692"/>
    </source>
</evidence>
<dbReference type="Pfam" id="PF01094">
    <property type="entry name" value="ANF_receptor"/>
    <property type="match status" value="1"/>
</dbReference>
<organism evidence="9 10">
    <name type="scientific">Symbiodinium microadriaticum</name>
    <name type="common">Dinoflagellate</name>
    <name type="synonym">Zooxanthella microadriatica</name>
    <dbReference type="NCBI Taxonomy" id="2951"/>
    <lineage>
        <taxon>Eukaryota</taxon>
        <taxon>Sar</taxon>
        <taxon>Alveolata</taxon>
        <taxon>Dinophyceae</taxon>
        <taxon>Suessiales</taxon>
        <taxon>Symbiodiniaceae</taxon>
        <taxon>Symbiodinium</taxon>
    </lineage>
</organism>
<feature type="signal peptide" evidence="7">
    <location>
        <begin position="1"/>
        <end position="27"/>
    </location>
</feature>
<evidence type="ECO:0000256" key="5">
    <source>
        <dbReference type="ARBA" id="ARBA00023170"/>
    </source>
</evidence>
<keyword evidence="7" id="KW-0732">Signal</keyword>
<dbReference type="InterPro" id="IPR028082">
    <property type="entry name" value="Peripla_BP_I"/>
</dbReference>
<keyword evidence="5 9" id="KW-0675">Receptor</keyword>
<protein>
    <submittedName>
        <fullName evidence="9">Metabotropic glutamate receptor</fullName>
    </submittedName>
</protein>
<dbReference type="OrthoDB" id="5984008at2759"/>
<sequence>MVMRMPWPSRPCPKVFCLAFLLRPTRLLGLSDELALGVVGGWTAYSEPEEMVAVIAAFLDYQKNFDAALQVRFGPPIIEIPGGVHENASMELRIGTTHLQPDVGLASALDMMLGLDGALPVVGLVGAQLSSVSMPIATLAGVRGVPQVSMSSTNQLLSNKDSFPYFLRTIPPDSIQAAALWT</sequence>
<comment type="subcellular location">
    <subcellularLocation>
        <location evidence="1">Membrane</location>
        <topology evidence="1">Multi-pass membrane protein</topology>
    </subcellularLocation>
</comment>
<dbReference type="GO" id="GO:0016020">
    <property type="term" value="C:membrane"/>
    <property type="evidence" value="ECO:0007669"/>
    <property type="project" value="UniProtKB-SubCell"/>
</dbReference>
<evidence type="ECO:0000313" key="10">
    <source>
        <dbReference type="Proteomes" id="UP000186817"/>
    </source>
</evidence>
<dbReference type="Gene3D" id="3.40.50.2300">
    <property type="match status" value="1"/>
</dbReference>
<keyword evidence="4" id="KW-0472">Membrane</keyword>
<keyword evidence="2" id="KW-0812">Transmembrane</keyword>
<reference evidence="9 10" key="1">
    <citation type="submission" date="2016-02" db="EMBL/GenBank/DDBJ databases">
        <title>Genome analysis of coral dinoflagellate symbionts highlights evolutionary adaptations to a symbiotic lifestyle.</title>
        <authorList>
            <person name="Aranda M."/>
            <person name="Li Y."/>
            <person name="Liew Y.J."/>
            <person name="Baumgarten S."/>
            <person name="Simakov O."/>
            <person name="Wilson M."/>
            <person name="Piel J."/>
            <person name="Ashoor H."/>
            <person name="Bougouffa S."/>
            <person name="Bajic V.B."/>
            <person name="Ryu T."/>
            <person name="Ravasi T."/>
            <person name="Bayer T."/>
            <person name="Micklem G."/>
            <person name="Kim H."/>
            <person name="Bhak J."/>
            <person name="Lajeunesse T.C."/>
            <person name="Voolstra C.R."/>
        </authorList>
    </citation>
    <scope>NUCLEOTIDE SEQUENCE [LARGE SCALE GENOMIC DNA]</scope>
    <source>
        <strain evidence="9 10">CCMP2467</strain>
    </source>
</reference>
<evidence type="ECO:0000256" key="6">
    <source>
        <dbReference type="ARBA" id="ARBA00023180"/>
    </source>
</evidence>
<proteinExistence type="predicted"/>
<evidence type="ECO:0000259" key="8">
    <source>
        <dbReference type="Pfam" id="PF01094"/>
    </source>
</evidence>
<dbReference type="Proteomes" id="UP000186817">
    <property type="component" value="Unassembled WGS sequence"/>
</dbReference>
<feature type="domain" description="Receptor ligand binding region" evidence="8">
    <location>
        <begin position="87"/>
        <end position="180"/>
    </location>
</feature>
<dbReference type="SUPFAM" id="SSF53822">
    <property type="entry name" value="Periplasmic binding protein-like I"/>
    <property type="match status" value="1"/>
</dbReference>
<dbReference type="InterPro" id="IPR001828">
    <property type="entry name" value="ANF_lig-bd_rcpt"/>
</dbReference>
<evidence type="ECO:0000256" key="1">
    <source>
        <dbReference type="ARBA" id="ARBA00004141"/>
    </source>
</evidence>
<gene>
    <name evidence="9" type="primary">mGluR</name>
    <name evidence="9" type="ORF">AK812_SmicGene9216</name>
</gene>
<keyword evidence="6" id="KW-0325">Glycoprotein</keyword>
<dbReference type="AlphaFoldDB" id="A0A1Q9EIT7"/>
<dbReference type="PANTHER" id="PTHR24060">
    <property type="entry name" value="METABOTROPIC GLUTAMATE RECEPTOR"/>
    <property type="match status" value="1"/>
</dbReference>
<dbReference type="InterPro" id="IPR050726">
    <property type="entry name" value="mGluR"/>
</dbReference>
<feature type="chain" id="PRO_5012954810" evidence="7">
    <location>
        <begin position="28"/>
        <end position="182"/>
    </location>
</feature>
<comment type="caution">
    <text evidence="9">The sequence shown here is derived from an EMBL/GenBank/DDBJ whole genome shotgun (WGS) entry which is preliminary data.</text>
</comment>
<evidence type="ECO:0000313" key="9">
    <source>
        <dbReference type="EMBL" id="OLQ07366.1"/>
    </source>
</evidence>
<dbReference type="EMBL" id="LSRX01000140">
    <property type="protein sequence ID" value="OLQ07366.1"/>
    <property type="molecule type" value="Genomic_DNA"/>
</dbReference>
<evidence type="ECO:0000256" key="4">
    <source>
        <dbReference type="ARBA" id="ARBA00023136"/>
    </source>
</evidence>
<dbReference type="GO" id="GO:0004930">
    <property type="term" value="F:G protein-coupled receptor activity"/>
    <property type="evidence" value="ECO:0007669"/>
    <property type="project" value="InterPro"/>
</dbReference>
<keyword evidence="3" id="KW-1133">Transmembrane helix</keyword>
<evidence type="ECO:0000256" key="7">
    <source>
        <dbReference type="SAM" id="SignalP"/>
    </source>
</evidence>
<dbReference type="PRINTS" id="PR00248">
    <property type="entry name" value="GPCRMGR"/>
</dbReference>
<accession>A0A1Q9EIT7</accession>
<dbReference type="InterPro" id="IPR000337">
    <property type="entry name" value="GPCR_3"/>
</dbReference>